<dbReference type="InterPro" id="IPR038610">
    <property type="entry name" value="FliK-like_C_sf"/>
</dbReference>
<keyword evidence="4" id="KW-1185">Reference proteome</keyword>
<feature type="region of interest" description="Disordered" evidence="1">
    <location>
        <begin position="424"/>
        <end position="455"/>
    </location>
</feature>
<reference evidence="4" key="1">
    <citation type="submission" date="2017-09" db="EMBL/GenBank/DDBJ databases">
        <title>FDA dAtabase for Regulatory Grade micrObial Sequences (FDA-ARGOS): Supporting development and validation of Infectious Disease Dx tests.</title>
        <authorList>
            <person name="Minogue T."/>
            <person name="Wolcott M."/>
            <person name="Wasieloski L."/>
            <person name="Aguilar W."/>
            <person name="Moore D."/>
            <person name="Tallon L."/>
            <person name="Sadzewicz L."/>
            <person name="Ott S."/>
            <person name="Zhao X."/>
            <person name="Nagaraj S."/>
            <person name="Vavikolanu K."/>
            <person name="Aluvathingal J."/>
            <person name="Nadendla S."/>
            <person name="Sichtig H."/>
        </authorList>
    </citation>
    <scope>NUCLEOTIDE SEQUENCE [LARGE SCALE GENOMIC DNA]</scope>
    <source>
        <strain evidence="4">FDAARGOS_394</strain>
    </source>
</reference>
<accession>A0A2A7US94</accession>
<name>A0A2A7US94_COMTR</name>
<dbReference type="AlphaFoldDB" id="A0A2A7US94"/>
<evidence type="ECO:0000256" key="1">
    <source>
        <dbReference type="SAM" id="MobiDB-lite"/>
    </source>
</evidence>
<feature type="domain" description="Flagellar hook-length control protein-like C-terminal" evidence="2">
    <location>
        <begin position="333"/>
        <end position="406"/>
    </location>
</feature>
<dbReference type="RefSeq" id="WP_066541764.1">
    <property type="nucleotide sequence ID" value="NZ_PDEA01000001.1"/>
</dbReference>
<dbReference type="Pfam" id="PF02120">
    <property type="entry name" value="Flg_hook"/>
    <property type="match status" value="1"/>
</dbReference>
<dbReference type="EMBL" id="PDEA01000001">
    <property type="protein sequence ID" value="PEH88066.1"/>
    <property type="molecule type" value="Genomic_DNA"/>
</dbReference>
<protein>
    <submittedName>
        <fullName evidence="3">Flagellar hook-length control protein FliK</fullName>
    </submittedName>
</protein>
<feature type="region of interest" description="Disordered" evidence="1">
    <location>
        <begin position="1"/>
        <end position="40"/>
    </location>
</feature>
<keyword evidence="3" id="KW-0282">Flagellum</keyword>
<evidence type="ECO:0000259" key="2">
    <source>
        <dbReference type="Pfam" id="PF02120"/>
    </source>
</evidence>
<dbReference type="Gene3D" id="3.30.750.140">
    <property type="match status" value="1"/>
</dbReference>
<dbReference type="Proteomes" id="UP000220246">
    <property type="component" value="Unassembled WGS sequence"/>
</dbReference>
<dbReference type="OrthoDB" id="9157214at2"/>
<sequence>METLPSTPAPGKRATAAEGLAALQRKPRAAEGDSDSAGQTSAAGFSRLLRAAAQPEASDAALTDLGATGADPSLGLMVQQTLPQPEVAVEGDATSMTLMVGDAAWTVQSLVGQTARMDQSADVAVRNGSHLQTRMDAGDPLGLMRSAAQSAQGAASQVPVVAQGVAQALGGGVMQAVAQGDVAGAAAWNAVSDTAQSVVDAMADAVKSDDGDALSRGERGSEGRVSLQGQWTATDRQAQPAEVMQRLLGQMSQFLSATGATEAAGLRRAGSKSVDDAAASAQDAAAVPPGAGIGAGTGRLQDNAVAQAAAGQQTSNGDAQGAQAEPDMAFWMNSRQQRAEVVLDRDGAPVRVQVTMEGSTAHVTFRSDEQATRSMLDASVAQLRDMLAAQGVELAGVQVGAQGSGSSQGGSSGAQEAFMPEGARRVRLPSQAGAEQTPGLQRAGSGSRQGVDIFA</sequence>
<comment type="caution">
    <text evidence="3">The sequence shown here is derived from an EMBL/GenBank/DDBJ whole genome shotgun (WGS) entry which is preliminary data.</text>
</comment>
<gene>
    <name evidence="3" type="ORF">CRM82_05050</name>
</gene>
<keyword evidence="3" id="KW-0966">Cell projection</keyword>
<dbReference type="InterPro" id="IPR021136">
    <property type="entry name" value="Flagellar_hook_control-like_C"/>
</dbReference>
<evidence type="ECO:0000313" key="3">
    <source>
        <dbReference type="EMBL" id="PEH88066.1"/>
    </source>
</evidence>
<dbReference type="GeneID" id="80799958"/>
<evidence type="ECO:0000313" key="4">
    <source>
        <dbReference type="Proteomes" id="UP000220246"/>
    </source>
</evidence>
<dbReference type="STRING" id="1219032.GCA_001515545_04036"/>
<keyword evidence="3" id="KW-0969">Cilium</keyword>
<proteinExistence type="predicted"/>
<dbReference type="CDD" id="cd17470">
    <property type="entry name" value="T3SS_Flik_C"/>
    <property type="match status" value="1"/>
</dbReference>
<organism evidence="3 4">
    <name type="scientific">Comamonas terrigena</name>
    <dbReference type="NCBI Taxonomy" id="32013"/>
    <lineage>
        <taxon>Bacteria</taxon>
        <taxon>Pseudomonadati</taxon>
        <taxon>Pseudomonadota</taxon>
        <taxon>Betaproteobacteria</taxon>
        <taxon>Burkholderiales</taxon>
        <taxon>Comamonadaceae</taxon>
        <taxon>Comamonas</taxon>
    </lineage>
</organism>